<evidence type="ECO:0000313" key="9">
    <source>
        <dbReference type="Proteomes" id="UP000094757"/>
    </source>
</evidence>
<feature type="binding site" evidence="6">
    <location>
        <position position="78"/>
    </location>
    <ligand>
        <name>S-adenosyl-L-methionine</name>
        <dbReference type="ChEBI" id="CHEBI:59789"/>
    </ligand>
</feature>
<protein>
    <recommendedName>
        <fullName evidence="6">Ribosomal RNA small subunit methyltransferase G</fullName>
        <ecNumber evidence="6">2.1.1.-</ecNumber>
    </recommendedName>
    <alternativeName>
        <fullName evidence="6">16S rRNA 7-methylguanosine methyltransferase</fullName>
        <shortName evidence="6">16S rRNA m7G methyltransferase</shortName>
    </alternativeName>
</protein>
<organism evidence="7 9">
    <name type="scientific">Dialister pneumosintes</name>
    <dbReference type="NCBI Taxonomy" id="39950"/>
    <lineage>
        <taxon>Bacteria</taxon>
        <taxon>Bacillati</taxon>
        <taxon>Bacillota</taxon>
        <taxon>Negativicutes</taxon>
        <taxon>Veillonellales</taxon>
        <taxon>Veillonellaceae</taxon>
        <taxon>Dialister</taxon>
    </lineage>
</organism>
<dbReference type="KEGG" id="dpn:BCB69_05295"/>
<dbReference type="HAMAP" id="MF_00074">
    <property type="entry name" value="16SrRNA_methyltr_G"/>
    <property type="match status" value="1"/>
</dbReference>
<dbReference type="STRING" id="39950.BCB69_05295"/>
<dbReference type="RefSeq" id="WP_022513262.1">
    <property type="nucleotide sequence ID" value="NZ_CP017037.1"/>
</dbReference>
<dbReference type="GO" id="GO:0005829">
    <property type="term" value="C:cytosol"/>
    <property type="evidence" value="ECO:0007669"/>
    <property type="project" value="TreeGrafter"/>
</dbReference>
<evidence type="ECO:0000256" key="6">
    <source>
        <dbReference type="HAMAP-Rule" id="MF_00074"/>
    </source>
</evidence>
<feature type="binding site" evidence="6">
    <location>
        <position position="73"/>
    </location>
    <ligand>
        <name>S-adenosyl-L-methionine</name>
        <dbReference type="ChEBI" id="CHEBI:59789"/>
    </ligand>
</feature>
<comment type="caution">
    <text evidence="6">Lacks conserved residue(s) required for the propagation of feature annotation.</text>
</comment>
<name>A0A1B3WEN1_9FIRM</name>
<dbReference type="OrthoDB" id="9808773at2"/>
<keyword evidence="2 6" id="KW-0698">rRNA processing</keyword>
<evidence type="ECO:0000256" key="1">
    <source>
        <dbReference type="ARBA" id="ARBA00022490"/>
    </source>
</evidence>
<evidence type="ECO:0000256" key="3">
    <source>
        <dbReference type="ARBA" id="ARBA00022603"/>
    </source>
</evidence>
<reference evidence="8 10" key="3">
    <citation type="submission" date="2018-08" db="EMBL/GenBank/DDBJ databases">
        <title>Draft genome sequence of Dialister pneumosintes KCOM 1685.</title>
        <authorList>
            <person name="Kook J.-K."/>
            <person name="Park S.-N."/>
            <person name="Lim Y.K."/>
        </authorList>
    </citation>
    <scope>NUCLEOTIDE SEQUENCE [LARGE SCALE GENOMIC DNA]</scope>
    <source>
        <strain evidence="8 10">KCOM 1685</strain>
    </source>
</reference>
<dbReference type="PANTHER" id="PTHR31760:SF0">
    <property type="entry name" value="S-ADENOSYL-L-METHIONINE-DEPENDENT METHYLTRANSFERASES SUPERFAMILY PROTEIN"/>
    <property type="match status" value="1"/>
</dbReference>
<dbReference type="Proteomes" id="UP000266262">
    <property type="component" value="Unassembled WGS sequence"/>
</dbReference>
<keyword evidence="5 6" id="KW-0949">S-adenosyl-L-methionine</keyword>
<evidence type="ECO:0000256" key="2">
    <source>
        <dbReference type="ARBA" id="ARBA00022552"/>
    </source>
</evidence>
<feature type="binding site" evidence="6">
    <location>
        <position position="143"/>
    </location>
    <ligand>
        <name>S-adenosyl-L-methionine</name>
        <dbReference type="ChEBI" id="CHEBI:59789"/>
    </ligand>
</feature>
<keyword evidence="4 6" id="KW-0808">Transferase</keyword>
<comment type="similarity">
    <text evidence="6">Belongs to the methyltransferase superfamily. RNA methyltransferase RsmG family.</text>
</comment>
<evidence type="ECO:0000256" key="4">
    <source>
        <dbReference type="ARBA" id="ARBA00022679"/>
    </source>
</evidence>
<feature type="binding site" evidence="6">
    <location>
        <begin position="124"/>
        <end position="125"/>
    </location>
    <ligand>
        <name>S-adenosyl-L-methionine</name>
        <dbReference type="ChEBI" id="CHEBI:59789"/>
    </ligand>
</feature>
<dbReference type="CDD" id="cd02440">
    <property type="entry name" value="AdoMet_MTases"/>
    <property type="match status" value="1"/>
</dbReference>
<dbReference type="EMBL" id="CP017037">
    <property type="protein sequence ID" value="AOH39409.1"/>
    <property type="molecule type" value="Genomic_DNA"/>
</dbReference>
<reference evidence="9" key="2">
    <citation type="submission" date="2016-08" db="EMBL/GenBank/DDBJ databases">
        <authorList>
            <person name="Holder M.E."/>
            <person name="Ajami N.J."/>
            <person name="Petrosino J.F."/>
        </authorList>
    </citation>
    <scope>NUCLEOTIDE SEQUENCE [LARGE SCALE GENOMIC DNA]</scope>
    <source>
        <strain evidence="9">F0677</strain>
    </source>
</reference>
<dbReference type="InterPro" id="IPR003682">
    <property type="entry name" value="rRNA_ssu_MeTfrase_G"/>
</dbReference>
<dbReference type="Proteomes" id="UP000094757">
    <property type="component" value="Chromosome"/>
</dbReference>
<dbReference type="NCBIfam" id="TIGR00138">
    <property type="entry name" value="rsmG_gidB"/>
    <property type="match status" value="1"/>
</dbReference>
<keyword evidence="3 6" id="KW-0489">Methyltransferase</keyword>
<dbReference type="GO" id="GO:0070043">
    <property type="term" value="F:rRNA (guanine-N7-)-methyltransferase activity"/>
    <property type="evidence" value="ECO:0007669"/>
    <property type="project" value="UniProtKB-UniRule"/>
</dbReference>
<evidence type="ECO:0000313" key="8">
    <source>
        <dbReference type="EMBL" id="RID94692.1"/>
    </source>
</evidence>
<gene>
    <name evidence="6 8" type="primary">rsmG</name>
    <name evidence="7" type="ORF">BCB69_05295</name>
    <name evidence="8" type="ORF">DX915_04105</name>
</gene>
<dbReference type="Gene3D" id="3.40.50.150">
    <property type="entry name" value="Vaccinia Virus protein VP39"/>
    <property type="match status" value="1"/>
</dbReference>
<dbReference type="PANTHER" id="PTHR31760">
    <property type="entry name" value="S-ADENOSYL-L-METHIONINE-DEPENDENT METHYLTRANSFERASES SUPERFAMILY PROTEIN"/>
    <property type="match status" value="1"/>
</dbReference>
<reference evidence="7" key="1">
    <citation type="submission" date="2016-08" db="EMBL/GenBank/DDBJ databases">
        <authorList>
            <person name="Seilhamer J.J."/>
        </authorList>
    </citation>
    <scope>NUCLEOTIDE SEQUENCE [LARGE SCALE GENOMIC DNA]</scope>
    <source>
        <strain evidence="7">F0677</strain>
    </source>
</reference>
<dbReference type="FunFam" id="3.40.50.150:FF:000041">
    <property type="entry name" value="Ribosomal RNA small subunit methyltransferase G"/>
    <property type="match status" value="1"/>
</dbReference>
<dbReference type="EC" id="2.1.1.-" evidence="6"/>
<proteinExistence type="inferred from homology"/>
<dbReference type="InterPro" id="IPR029063">
    <property type="entry name" value="SAM-dependent_MTases_sf"/>
</dbReference>
<evidence type="ECO:0000313" key="10">
    <source>
        <dbReference type="Proteomes" id="UP000266262"/>
    </source>
</evidence>
<dbReference type="EMBL" id="QWKU01000001">
    <property type="protein sequence ID" value="RID94692.1"/>
    <property type="molecule type" value="Genomic_DNA"/>
</dbReference>
<dbReference type="Pfam" id="PF02527">
    <property type="entry name" value="GidB"/>
    <property type="match status" value="1"/>
</dbReference>
<keyword evidence="10" id="KW-1185">Reference proteome</keyword>
<dbReference type="PIRSF" id="PIRSF003078">
    <property type="entry name" value="GidB"/>
    <property type="match status" value="1"/>
</dbReference>
<keyword evidence="1 6" id="KW-0963">Cytoplasm</keyword>
<comment type="function">
    <text evidence="6">Specifically methylates the N7 position of a guanine in 16S rRNA.</text>
</comment>
<dbReference type="AlphaFoldDB" id="A0A1B3WEN1"/>
<sequence length="233" mass="25935">MTAQDIVKSFAFISLERAELLIKYNDLVMEKNKVMNLTGIKDLQESMIKNIYDSLTVYDKKYFPEQGRILDLGTGAGFPGVVLAILRPDMQVVLMDAIRKKLSFIQEAVELLCLRNVEVVHSRAEDAAIQPVYRDAFDVVTARAVKSLPVISEWALPFVKKGGFFAAMKGPGAETELGESQSILHCMHASVDAVKELTLPSGEQRAILYIKKNGVTPTRFPRKAGEAERHPIK</sequence>
<accession>A0A1B3WEN1</accession>
<evidence type="ECO:0000256" key="5">
    <source>
        <dbReference type="ARBA" id="ARBA00022691"/>
    </source>
</evidence>
<evidence type="ECO:0000313" key="7">
    <source>
        <dbReference type="EMBL" id="AOH39409.1"/>
    </source>
</evidence>
<dbReference type="SUPFAM" id="SSF53335">
    <property type="entry name" value="S-adenosyl-L-methionine-dependent methyltransferases"/>
    <property type="match status" value="1"/>
</dbReference>
<comment type="subcellular location">
    <subcellularLocation>
        <location evidence="6">Cytoplasm</location>
    </subcellularLocation>
</comment>